<dbReference type="SUPFAM" id="SSF53807">
    <property type="entry name" value="Helical backbone' metal receptor"/>
    <property type="match status" value="1"/>
</dbReference>
<name>A0A0A0D925_9PROT</name>
<accession>A0A0A0D925</accession>
<dbReference type="CDD" id="cd01139">
    <property type="entry name" value="TroA_f"/>
    <property type="match status" value="1"/>
</dbReference>
<comment type="caution">
    <text evidence="3">The sequence shown here is derived from an EMBL/GenBank/DDBJ whole genome shotgun (WGS) entry which is preliminary data.</text>
</comment>
<dbReference type="RefSeq" id="WP_034838841.1">
    <property type="nucleotide sequence ID" value="NZ_JANX01000181.1"/>
</dbReference>
<dbReference type="PANTHER" id="PTHR30535">
    <property type="entry name" value="VITAMIN B12-BINDING PROTEIN"/>
    <property type="match status" value="1"/>
</dbReference>
<evidence type="ECO:0000313" key="3">
    <source>
        <dbReference type="EMBL" id="KGM33462.1"/>
    </source>
</evidence>
<reference evidence="3 4" key="1">
    <citation type="submission" date="2014-01" db="EMBL/GenBank/DDBJ databases">
        <title>Genome sequence determination for a cystic fibrosis isolate, Inquilinus limosus.</title>
        <authorList>
            <person name="Pino M."/>
            <person name="Di Conza J."/>
            <person name="Gutkind G."/>
        </authorList>
    </citation>
    <scope>NUCLEOTIDE SEQUENCE [LARGE SCALE GENOMIC DNA]</scope>
    <source>
        <strain evidence="3 4">MP06</strain>
    </source>
</reference>
<sequence>MGAMLRILAATVFCLCAGGALAAEEKVSVTDLAGRTVEVPRHVERILLGEGRQIYIVAALDRENPIGRIAGWKDEFERSDLNTYRQYQAQFPGIDAIPDIGDPEDGTFNAEQAIALKPDVLFLLLGQKQAAEESGLIKTLEGAGIATVFIDFRDEPFTNTEPSVRLFGQILGRQERAEAFIAFFNQQLGLVQDRLAKANPPRPKVMIERAAGTGWGAECCASFGTENFGRMVKMAGGTNIAEDLIPGAFGVLNPEQVTVANPDVVIITGANWAQYVPDGGWVGLGPDADQALARQRLAALVARPAYTGVKAIAEGRVHAIWHQFYDSPYQVVAVQQIAKWLHPELFADLDPEATLRTLHERFLPIPYRPGYWVSLDPAG</sequence>
<dbReference type="PANTHER" id="PTHR30535:SF34">
    <property type="entry name" value="MOLYBDATE-BINDING PROTEIN MOLA"/>
    <property type="match status" value="1"/>
</dbReference>
<keyword evidence="1" id="KW-0732">Signal</keyword>
<feature type="domain" description="Fe/B12 periplasmic-binding" evidence="2">
    <location>
        <begin position="45"/>
        <end position="349"/>
    </location>
</feature>
<evidence type="ECO:0000259" key="2">
    <source>
        <dbReference type="PROSITE" id="PS50983"/>
    </source>
</evidence>
<dbReference type="InterPro" id="IPR002491">
    <property type="entry name" value="ABC_transptr_periplasmic_BD"/>
</dbReference>
<gene>
    <name evidence="3" type="ORF">P409_15715</name>
</gene>
<proteinExistence type="predicted"/>
<feature type="signal peptide" evidence="1">
    <location>
        <begin position="1"/>
        <end position="22"/>
    </location>
</feature>
<dbReference type="PROSITE" id="PS50983">
    <property type="entry name" value="FE_B12_PBP"/>
    <property type="match status" value="1"/>
</dbReference>
<dbReference type="EMBL" id="JANX01000181">
    <property type="protein sequence ID" value="KGM33462.1"/>
    <property type="molecule type" value="Genomic_DNA"/>
</dbReference>
<organism evidence="3 4">
    <name type="scientific">Inquilinus limosus MP06</name>
    <dbReference type="NCBI Taxonomy" id="1398085"/>
    <lineage>
        <taxon>Bacteria</taxon>
        <taxon>Pseudomonadati</taxon>
        <taxon>Pseudomonadota</taxon>
        <taxon>Alphaproteobacteria</taxon>
        <taxon>Rhodospirillales</taxon>
        <taxon>Rhodospirillaceae</taxon>
        <taxon>Inquilinus</taxon>
    </lineage>
</organism>
<feature type="chain" id="PRO_5001960566" evidence="1">
    <location>
        <begin position="23"/>
        <end position="379"/>
    </location>
</feature>
<dbReference type="InterPro" id="IPR050902">
    <property type="entry name" value="ABC_Transporter_SBP"/>
</dbReference>
<dbReference type="Gene3D" id="3.40.50.1980">
    <property type="entry name" value="Nitrogenase molybdenum iron protein domain"/>
    <property type="match status" value="2"/>
</dbReference>
<dbReference type="Pfam" id="PF01497">
    <property type="entry name" value="Peripla_BP_2"/>
    <property type="match status" value="1"/>
</dbReference>
<dbReference type="OrthoDB" id="9775594at2"/>
<evidence type="ECO:0000256" key="1">
    <source>
        <dbReference type="SAM" id="SignalP"/>
    </source>
</evidence>
<evidence type="ECO:0000313" key="4">
    <source>
        <dbReference type="Proteomes" id="UP000029995"/>
    </source>
</evidence>
<protein>
    <submittedName>
        <fullName evidence="3">ABC transporter substrate-binding protein</fullName>
    </submittedName>
</protein>
<dbReference type="Proteomes" id="UP000029995">
    <property type="component" value="Unassembled WGS sequence"/>
</dbReference>
<dbReference type="AlphaFoldDB" id="A0A0A0D925"/>